<name>A0AAV4ND77_CAEEX</name>
<reference evidence="1 2" key="1">
    <citation type="submission" date="2021-06" db="EMBL/GenBank/DDBJ databases">
        <title>Caerostris extrusa draft genome.</title>
        <authorList>
            <person name="Kono N."/>
            <person name="Arakawa K."/>
        </authorList>
    </citation>
    <scope>NUCLEOTIDE SEQUENCE [LARGE SCALE GENOMIC DNA]</scope>
</reference>
<proteinExistence type="predicted"/>
<comment type="caution">
    <text evidence="1">The sequence shown here is derived from an EMBL/GenBank/DDBJ whole genome shotgun (WGS) entry which is preliminary data.</text>
</comment>
<sequence length="159" mass="18123">MSRKAATSIINSIYGERKEFSINLVLPPVFDTGKDVRITNTIPFFSKIPFNPLRIGTEIVVRNTLKEMENLSFYRLVYYSTQHGDGEVGCGLSEVKSMIQMSRSVFIPPFSRFLPTNPDSKNKVANIEEDKARGGCPKQAIERDILKEMENLSFHRLVY</sequence>
<dbReference type="EMBL" id="BPLR01020792">
    <property type="protein sequence ID" value="GIX82606.1"/>
    <property type="molecule type" value="Genomic_DNA"/>
</dbReference>
<evidence type="ECO:0000313" key="2">
    <source>
        <dbReference type="Proteomes" id="UP001054945"/>
    </source>
</evidence>
<gene>
    <name evidence="1" type="ORF">CEXT_730491</name>
</gene>
<protein>
    <submittedName>
        <fullName evidence="1">Uncharacterized protein</fullName>
    </submittedName>
</protein>
<accession>A0AAV4ND77</accession>
<organism evidence="1 2">
    <name type="scientific">Caerostris extrusa</name>
    <name type="common">Bark spider</name>
    <name type="synonym">Caerostris bankana</name>
    <dbReference type="NCBI Taxonomy" id="172846"/>
    <lineage>
        <taxon>Eukaryota</taxon>
        <taxon>Metazoa</taxon>
        <taxon>Ecdysozoa</taxon>
        <taxon>Arthropoda</taxon>
        <taxon>Chelicerata</taxon>
        <taxon>Arachnida</taxon>
        <taxon>Araneae</taxon>
        <taxon>Araneomorphae</taxon>
        <taxon>Entelegynae</taxon>
        <taxon>Araneoidea</taxon>
        <taxon>Araneidae</taxon>
        <taxon>Caerostris</taxon>
    </lineage>
</organism>
<dbReference type="AlphaFoldDB" id="A0AAV4ND77"/>
<keyword evidence="2" id="KW-1185">Reference proteome</keyword>
<dbReference type="Proteomes" id="UP001054945">
    <property type="component" value="Unassembled WGS sequence"/>
</dbReference>
<evidence type="ECO:0000313" key="1">
    <source>
        <dbReference type="EMBL" id="GIX82606.1"/>
    </source>
</evidence>